<evidence type="ECO:0000313" key="6">
    <source>
        <dbReference type="EMBL" id="MBV4492763.1"/>
    </source>
</evidence>
<accession>A0ABS6QEX7</accession>
<reference evidence="6 7" key="1">
    <citation type="journal article" date="2020" name="Microorganisms">
        <title>Reliable Identification of Environmental Pseudomonas Isolates Using the rpoD Gene.</title>
        <authorList>
            <consortium name="The Broad Institute Genome Sequencing Platform"/>
            <person name="Girard L."/>
            <person name="Lood C."/>
            <person name="Rokni-Zadeh H."/>
            <person name="van Noort V."/>
            <person name="Lavigne R."/>
            <person name="De Mot R."/>
        </authorList>
    </citation>
    <scope>NUCLEOTIDE SEQUENCE [LARGE SCALE GENOMIC DNA]</scope>
    <source>
        <strain evidence="6 7">RD9SR1</strain>
    </source>
</reference>
<evidence type="ECO:0000256" key="4">
    <source>
        <dbReference type="ARBA" id="ARBA00023163"/>
    </source>
</evidence>
<sequence length="289" mass="30773">MALQENWDDLRLLLAVARRGSFLRAGELLGIAASTVSRRLTQLEAALGEPLVERGVEGCRLTSRGQSLVEVALAAEAGLRRQTRTGAAELSCELSGTVQVSAGDGFSTCVLEAAKRFTCLHPACSVELTVTADFHKIARGVADIAVRTVHLGEPSLIYRPIGRLGYGVFAAAGYLQGCPDVTPATAVNIGLLPPLDALPQLRAAKAGGLDRAPIRVSSFTAQLESVRRGMGVAVLPRILANDLIELFPELRLPDMDVYMVTRPQALKQAHIKECFAILEQVLQEALGAG</sequence>
<name>A0ABS6QEX7_9PSED</name>
<dbReference type="Pfam" id="PF03466">
    <property type="entry name" value="LysR_substrate"/>
    <property type="match status" value="1"/>
</dbReference>
<keyword evidence="2" id="KW-0805">Transcription regulation</keyword>
<evidence type="ECO:0000256" key="1">
    <source>
        <dbReference type="ARBA" id="ARBA00009437"/>
    </source>
</evidence>
<dbReference type="InterPro" id="IPR058163">
    <property type="entry name" value="LysR-type_TF_proteobact-type"/>
</dbReference>
<keyword evidence="4" id="KW-0804">Transcription</keyword>
<dbReference type="PANTHER" id="PTHR30537:SF3">
    <property type="entry name" value="TRANSCRIPTIONAL REGULATORY PROTEIN"/>
    <property type="match status" value="1"/>
</dbReference>
<organism evidence="6 7">
    <name type="scientific">Pseudomonas oryzicola</name>
    <dbReference type="NCBI Taxonomy" id="485876"/>
    <lineage>
        <taxon>Bacteria</taxon>
        <taxon>Pseudomonadati</taxon>
        <taxon>Pseudomonadota</taxon>
        <taxon>Gammaproteobacteria</taxon>
        <taxon>Pseudomonadales</taxon>
        <taxon>Pseudomonadaceae</taxon>
        <taxon>Pseudomonas</taxon>
    </lineage>
</organism>
<dbReference type="InterPro" id="IPR005119">
    <property type="entry name" value="LysR_subst-bd"/>
</dbReference>
<evidence type="ECO:0000259" key="5">
    <source>
        <dbReference type="PROSITE" id="PS50931"/>
    </source>
</evidence>
<dbReference type="InterPro" id="IPR000847">
    <property type="entry name" value="LysR_HTH_N"/>
</dbReference>
<dbReference type="Gene3D" id="3.40.190.290">
    <property type="match status" value="1"/>
</dbReference>
<dbReference type="PANTHER" id="PTHR30537">
    <property type="entry name" value="HTH-TYPE TRANSCRIPTIONAL REGULATOR"/>
    <property type="match status" value="1"/>
</dbReference>
<dbReference type="Pfam" id="PF00126">
    <property type="entry name" value="HTH_1"/>
    <property type="match status" value="1"/>
</dbReference>
<dbReference type="EMBL" id="JABWRZ020000002">
    <property type="protein sequence ID" value="MBV4492763.1"/>
    <property type="molecule type" value="Genomic_DNA"/>
</dbReference>
<dbReference type="Proteomes" id="UP000609530">
    <property type="component" value="Unassembled WGS sequence"/>
</dbReference>
<evidence type="ECO:0000256" key="3">
    <source>
        <dbReference type="ARBA" id="ARBA00023125"/>
    </source>
</evidence>
<protein>
    <submittedName>
        <fullName evidence="6">LysR family transcriptional regulator</fullName>
    </submittedName>
</protein>
<dbReference type="RefSeq" id="WP_186673280.1">
    <property type="nucleotide sequence ID" value="NZ_JABWRZ020000002.1"/>
</dbReference>
<comment type="similarity">
    <text evidence="1">Belongs to the LysR transcriptional regulatory family.</text>
</comment>
<dbReference type="SUPFAM" id="SSF53850">
    <property type="entry name" value="Periplasmic binding protein-like II"/>
    <property type="match status" value="1"/>
</dbReference>
<gene>
    <name evidence="6" type="ORF">HU760_019425</name>
</gene>
<evidence type="ECO:0000313" key="7">
    <source>
        <dbReference type="Proteomes" id="UP000609530"/>
    </source>
</evidence>
<dbReference type="PROSITE" id="PS50931">
    <property type="entry name" value="HTH_LYSR"/>
    <property type="match status" value="1"/>
</dbReference>
<comment type="caution">
    <text evidence="6">The sequence shown here is derived from an EMBL/GenBank/DDBJ whole genome shotgun (WGS) entry which is preliminary data.</text>
</comment>
<dbReference type="Gene3D" id="1.10.10.10">
    <property type="entry name" value="Winged helix-like DNA-binding domain superfamily/Winged helix DNA-binding domain"/>
    <property type="match status" value="1"/>
</dbReference>
<feature type="domain" description="HTH lysR-type" evidence="5">
    <location>
        <begin position="5"/>
        <end position="62"/>
    </location>
</feature>
<evidence type="ECO:0000256" key="2">
    <source>
        <dbReference type="ARBA" id="ARBA00023015"/>
    </source>
</evidence>
<dbReference type="InterPro" id="IPR036390">
    <property type="entry name" value="WH_DNA-bd_sf"/>
</dbReference>
<keyword evidence="7" id="KW-1185">Reference proteome</keyword>
<proteinExistence type="inferred from homology"/>
<keyword evidence="3" id="KW-0238">DNA-binding</keyword>
<dbReference type="InterPro" id="IPR036388">
    <property type="entry name" value="WH-like_DNA-bd_sf"/>
</dbReference>
<dbReference type="SUPFAM" id="SSF46785">
    <property type="entry name" value="Winged helix' DNA-binding domain"/>
    <property type="match status" value="1"/>
</dbReference>